<evidence type="ECO:0000313" key="1">
    <source>
        <dbReference type="EMBL" id="GAA3968457.1"/>
    </source>
</evidence>
<accession>A0ABP7PPS6</accession>
<reference evidence="2" key="1">
    <citation type="journal article" date="2019" name="Int. J. Syst. Evol. Microbiol.">
        <title>The Global Catalogue of Microorganisms (GCM) 10K type strain sequencing project: providing services to taxonomists for standard genome sequencing and annotation.</title>
        <authorList>
            <consortium name="The Broad Institute Genomics Platform"/>
            <consortium name="The Broad Institute Genome Sequencing Center for Infectious Disease"/>
            <person name="Wu L."/>
            <person name="Ma J."/>
        </authorList>
    </citation>
    <scope>NUCLEOTIDE SEQUENCE [LARGE SCALE GENOMIC DNA]</scope>
    <source>
        <strain evidence="2">JCM 16601</strain>
    </source>
</reference>
<evidence type="ECO:0000313" key="2">
    <source>
        <dbReference type="Proteomes" id="UP001500742"/>
    </source>
</evidence>
<comment type="caution">
    <text evidence="1">The sequence shown here is derived from an EMBL/GenBank/DDBJ whole genome shotgun (WGS) entry which is preliminary data.</text>
</comment>
<organism evidence="1 2">
    <name type="scientific">Mucilaginibacter dorajii</name>
    <dbReference type="NCBI Taxonomy" id="692994"/>
    <lineage>
        <taxon>Bacteria</taxon>
        <taxon>Pseudomonadati</taxon>
        <taxon>Bacteroidota</taxon>
        <taxon>Sphingobacteriia</taxon>
        <taxon>Sphingobacteriales</taxon>
        <taxon>Sphingobacteriaceae</taxon>
        <taxon>Mucilaginibacter</taxon>
    </lineage>
</organism>
<proteinExistence type="predicted"/>
<keyword evidence="2" id="KW-1185">Reference proteome</keyword>
<name>A0ABP7PPS6_9SPHI</name>
<dbReference type="Proteomes" id="UP001500742">
    <property type="component" value="Unassembled WGS sequence"/>
</dbReference>
<gene>
    <name evidence="1" type="ORF">GCM10022210_16670</name>
</gene>
<dbReference type="RefSeq" id="WP_259094240.1">
    <property type="nucleotide sequence ID" value="NZ_BAAAZC010000010.1"/>
</dbReference>
<sequence length="189" mass="21870">MDFTAYEQAFQDILNDPEPKGFYSNPDYLNYTRLNWSRQHRWFKTGVLNSALAKAIADINEPQLWTIITEPWCGDAAHSLPFMHMLSALNPLITIDYQLRDSPPFLIEQYLTNGVSRSIPKLIIADKNQTDLVIWGPRPAGCQLLCNQLLQDHVEMEQKKIALQKWYNEDKGESFQLELLALLPKTYEV</sequence>
<dbReference type="Pfam" id="PF14595">
    <property type="entry name" value="Thioredoxin_9"/>
    <property type="match status" value="1"/>
</dbReference>
<protein>
    <submittedName>
        <fullName evidence="1">Thioredoxin family protein</fullName>
    </submittedName>
</protein>
<dbReference type="EMBL" id="BAAAZC010000010">
    <property type="protein sequence ID" value="GAA3968457.1"/>
    <property type="molecule type" value="Genomic_DNA"/>
</dbReference>
<dbReference type="Gene3D" id="3.40.30.10">
    <property type="entry name" value="Glutaredoxin"/>
    <property type="match status" value="1"/>
</dbReference>